<dbReference type="AlphaFoldDB" id="C6RFU2"/>
<reference evidence="1 2" key="1">
    <citation type="submission" date="2009-07" db="EMBL/GenBank/DDBJ databases">
        <authorList>
            <person name="Madupu R."/>
            <person name="Sebastian Y."/>
            <person name="Durkin A.S."/>
            <person name="Torralba M."/>
            <person name="Methe B."/>
            <person name="Sutton G.G."/>
            <person name="Strausberg R.L."/>
            <person name="Nelson K.E."/>
        </authorList>
    </citation>
    <scope>NUCLEOTIDE SEQUENCE [LARGE SCALE GENOMIC DNA]</scope>
    <source>
        <strain evidence="1 2">RM3277</strain>
    </source>
</reference>
<keyword evidence="2" id="KW-1185">Reference proteome</keyword>
<dbReference type="Proteomes" id="UP000003107">
    <property type="component" value="Unassembled WGS sequence"/>
</dbReference>
<organism evidence="1 2">
    <name type="scientific">Campylobacter showae RM3277</name>
    <dbReference type="NCBI Taxonomy" id="553219"/>
    <lineage>
        <taxon>Bacteria</taxon>
        <taxon>Pseudomonadati</taxon>
        <taxon>Campylobacterota</taxon>
        <taxon>Epsilonproteobacteria</taxon>
        <taxon>Campylobacterales</taxon>
        <taxon>Campylobacteraceae</taxon>
        <taxon>Campylobacter</taxon>
    </lineage>
</organism>
<dbReference type="EMBL" id="ACVQ01000018">
    <property type="protein sequence ID" value="EET79637.1"/>
    <property type="molecule type" value="Genomic_DNA"/>
</dbReference>
<protein>
    <submittedName>
        <fullName evidence="1">Uncharacterized protein</fullName>
    </submittedName>
</protein>
<evidence type="ECO:0000313" key="2">
    <source>
        <dbReference type="Proteomes" id="UP000003107"/>
    </source>
</evidence>
<dbReference type="eggNOG" id="ENOG5031G4V">
    <property type="taxonomic scope" value="Bacteria"/>
</dbReference>
<name>C6RFU2_9BACT</name>
<proteinExistence type="predicted"/>
<gene>
    <name evidence="1" type="ORF">CAMSH0001_2204</name>
</gene>
<evidence type="ECO:0000313" key="1">
    <source>
        <dbReference type="EMBL" id="EET79637.1"/>
    </source>
</evidence>
<comment type="caution">
    <text evidence="1">The sequence shown here is derived from an EMBL/GenBank/DDBJ whole genome shotgun (WGS) entry which is preliminary data.</text>
</comment>
<dbReference type="STRING" id="553219.CAMSH0001_2204"/>
<accession>C6RFU2</accession>
<sequence>MRRPCDAASFERASARSCDLKEPPICKVGFEFSGHLYAHRSLGFLFLEKL</sequence>